<dbReference type="GO" id="GO:0004252">
    <property type="term" value="F:serine-type endopeptidase activity"/>
    <property type="evidence" value="ECO:0007669"/>
    <property type="project" value="InterPro"/>
</dbReference>
<gene>
    <name evidence="7" type="ORF">CEE37_11630</name>
</gene>
<keyword evidence="2" id="KW-0645">Protease</keyword>
<feature type="domain" description="Secretion system C-terminal sorting" evidence="6">
    <location>
        <begin position="850"/>
        <end position="923"/>
    </location>
</feature>
<dbReference type="Gene3D" id="2.60.120.380">
    <property type="match status" value="1"/>
</dbReference>
<sequence>MKKTLSLLICALFAATSFSVVATADQNADVNITAMDGSSINLKLWEEPTENGELATFYEINKNGRLLRRAQASYELGLRYAHFDPIHEVPAVESILAADENVNLYIVQFITQPIEEFQNEITQLGGTVHHYIAQFAYLVEMDSGVYEQVENLPYVRWVGQYHPAYRLEEYMLENLDNAWSAYPRQRFNIQVHNIEQKAIVADRISTLGGLVNRADAGKLLVEATLNPDQLFQVARWNEILFIDRWGPYEEDMDVVREIGGANYIESVGGFAGYDVRGESFDSGCQYNHQEFNYHPLLLHGTPSTASHGTATAGVCFASGVVANARGLLPEGQGITASYSYWGLTGGNRYVCSSELVQAPYNAVFQTASVGSPRTTTYTTFSADADAYCFDFDLVHCQSQSNSGWEDSRPQAWAKNMISGGGLYHYNTLDRGDDMWNNSASIGPASDGRVKPTFTHFYDMVYTTYSTSTTGYGQFSGTSSATPIIAGHVGLFFEMWDAGIFGNTVIPGGSVFENRAHMSTAKAMLVATAYQYDFSGPTHDKTRVHQGWGMPDLQKLYDMRNKIYVIDESDILAPFDVTQHVVTVSAGEPELKITLVYADPPGNPAVQTQHRINDLSLKVTSPGGTIYWGNRGLYDSPYSVSGGTADDKNTVENVFVENPQVGDWTVEISADEIIQDSHPETPELDADYALVVSGIEAPVLDVTIDIEPVSPPIVIPATGGSFDFDIVITNNETSMASFQAWIMVQLPDLTWFGPTVGPANLNIPASSFIDRTRSQSVPAGAPNGIYTYEARVGYYPNAIWHSDSFTFEKSTTGDGMVIEEWFSSGESLEMDYPTNSVSSIQPESFSMNQNYPNPFNPTTTLNFTLPEAAKVNLTVYDVSGRLVASLVDGFRQAGSHEVTFDGSGLASGIYIYQLKADGFTASGKMMLMK</sequence>
<evidence type="ECO:0000256" key="5">
    <source>
        <dbReference type="SAM" id="SignalP"/>
    </source>
</evidence>
<dbReference type="AlphaFoldDB" id="A0A532UWA2"/>
<evidence type="ECO:0000313" key="7">
    <source>
        <dbReference type="EMBL" id="TKJ39067.1"/>
    </source>
</evidence>
<dbReference type="SUPFAM" id="SSF49785">
    <property type="entry name" value="Galactose-binding domain-like"/>
    <property type="match status" value="1"/>
</dbReference>
<dbReference type="PANTHER" id="PTHR43399">
    <property type="entry name" value="SUBTILISIN-RELATED"/>
    <property type="match status" value="1"/>
</dbReference>
<name>A0A532UWA2_UNCL8</name>
<feature type="signal peptide" evidence="5">
    <location>
        <begin position="1"/>
        <end position="22"/>
    </location>
</feature>
<dbReference type="Gene3D" id="2.60.40.4070">
    <property type="match status" value="1"/>
</dbReference>
<dbReference type="InterPro" id="IPR036852">
    <property type="entry name" value="Peptidase_S8/S53_dom_sf"/>
</dbReference>
<protein>
    <submittedName>
        <fullName evidence="7">Peptidase S8</fullName>
    </submittedName>
</protein>
<dbReference type="EMBL" id="NJBN01000008">
    <property type="protein sequence ID" value="TKJ39067.1"/>
    <property type="molecule type" value="Genomic_DNA"/>
</dbReference>
<organism evidence="7 8">
    <name type="scientific">candidate division LCP-89 bacterium B3_LCP</name>
    <dbReference type="NCBI Taxonomy" id="2012998"/>
    <lineage>
        <taxon>Bacteria</taxon>
        <taxon>Pseudomonadati</taxon>
        <taxon>Bacteria division LCP-89</taxon>
    </lineage>
</organism>
<evidence type="ECO:0000256" key="2">
    <source>
        <dbReference type="ARBA" id="ARBA00022670"/>
    </source>
</evidence>
<evidence type="ECO:0000313" key="8">
    <source>
        <dbReference type="Proteomes" id="UP000319619"/>
    </source>
</evidence>
<dbReference type="Gene3D" id="3.40.50.200">
    <property type="entry name" value="Peptidase S8/S53 domain"/>
    <property type="match status" value="1"/>
</dbReference>
<dbReference type="Proteomes" id="UP000319619">
    <property type="component" value="Unassembled WGS sequence"/>
</dbReference>
<keyword evidence="4" id="KW-0720">Serine protease</keyword>
<dbReference type="PRINTS" id="PR00723">
    <property type="entry name" value="SUBTILISIN"/>
</dbReference>
<dbReference type="InterPro" id="IPR026444">
    <property type="entry name" value="Secre_tail"/>
</dbReference>
<accession>A0A532UWA2</accession>
<evidence type="ECO:0000256" key="3">
    <source>
        <dbReference type="ARBA" id="ARBA00022801"/>
    </source>
</evidence>
<keyword evidence="3" id="KW-0378">Hydrolase</keyword>
<evidence type="ECO:0000256" key="1">
    <source>
        <dbReference type="ARBA" id="ARBA00011073"/>
    </source>
</evidence>
<dbReference type="PROSITE" id="PS00138">
    <property type="entry name" value="SUBTILASE_SER"/>
    <property type="match status" value="1"/>
</dbReference>
<dbReference type="InterPro" id="IPR015500">
    <property type="entry name" value="Peptidase_S8_subtilisin-rel"/>
</dbReference>
<proteinExistence type="inferred from homology"/>
<dbReference type="PANTHER" id="PTHR43399:SF4">
    <property type="entry name" value="CELL WALL-ASSOCIATED PROTEASE"/>
    <property type="match status" value="1"/>
</dbReference>
<evidence type="ECO:0000256" key="4">
    <source>
        <dbReference type="ARBA" id="ARBA00022825"/>
    </source>
</evidence>
<keyword evidence="5" id="KW-0732">Signal</keyword>
<comment type="similarity">
    <text evidence="1">Belongs to the peptidase S8 family.</text>
</comment>
<dbReference type="GO" id="GO:0006508">
    <property type="term" value="P:proteolysis"/>
    <property type="evidence" value="ECO:0007669"/>
    <property type="project" value="UniProtKB-KW"/>
</dbReference>
<feature type="chain" id="PRO_5022144069" evidence="5">
    <location>
        <begin position="23"/>
        <end position="928"/>
    </location>
</feature>
<comment type="caution">
    <text evidence="7">The sequence shown here is derived from an EMBL/GenBank/DDBJ whole genome shotgun (WGS) entry which is preliminary data.</text>
</comment>
<dbReference type="NCBIfam" id="TIGR04183">
    <property type="entry name" value="Por_Secre_tail"/>
    <property type="match status" value="1"/>
</dbReference>
<dbReference type="InterPro" id="IPR051048">
    <property type="entry name" value="Peptidase_S8/S53_subtilisin"/>
</dbReference>
<dbReference type="Pfam" id="PF18962">
    <property type="entry name" value="Por_Secre_tail"/>
    <property type="match status" value="1"/>
</dbReference>
<evidence type="ECO:0000259" key="6">
    <source>
        <dbReference type="Pfam" id="PF18962"/>
    </source>
</evidence>
<reference evidence="7 8" key="1">
    <citation type="submission" date="2017-06" db="EMBL/GenBank/DDBJ databases">
        <title>Novel microbial phyla capable of carbon fixation and sulfur reduction in deep-sea sediments.</title>
        <authorList>
            <person name="Huang J."/>
            <person name="Baker B."/>
            <person name="Wang Y."/>
        </authorList>
    </citation>
    <scope>NUCLEOTIDE SEQUENCE [LARGE SCALE GENOMIC DNA]</scope>
    <source>
        <strain evidence="7">B3_LCP</strain>
    </source>
</reference>
<dbReference type="InterPro" id="IPR023828">
    <property type="entry name" value="Peptidase_S8_Ser-AS"/>
</dbReference>
<dbReference type="SUPFAM" id="SSF52743">
    <property type="entry name" value="Subtilisin-like"/>
    <property type="match status" value="1"/>
</dbReference>
<dbReference type="InterPro" id="IPR008979">
    <property type="entry name" value="Galactose-bd-like_sf"/>
</dbReference>